<evidence type="ECO:0000313" key="5">
    <source>
        <dbReference type="EMBL" id="NYI42718.1"/>
    </source>
</evidence>
<dbReference type="InterPro" id="IPR017871">
    <property type="entry name" value="ABC_transporter-like_CS"/>
</dbReference>
<dbReference type="PROSITE" id="PS50893">
    <property type="entry name" value="ABC_TRANSPORTER_2"/>
    <property type="match status" value="1"/>
</dbReference>
<dbReference type="SMART" id="SM00382">
    <property type="entry name" value="AAA"/>
    <property type="match status" value="1"/>
</dbReference>
<accession>A0A7Z0CLA6</accession>
<feature type="domain" description="ABC transporter" evidence="4">
    <location>
        <begin position="9"/>
        <end position="209"/>
    </location>
</feature>
<dbReference type="OrthoDB" id="6198786at2"/>
<proteinExistence type="predicted"/>
<evidence type="ECO:0000256" key="1">
    <source>
        <dbReference type="ARBA" id="ARBA00022448"/>
    </source>
</evidence>
<dbReference type="GO" id="GO:0016887">
    <property type="term" value="F:ATP hydrolysis activity"/>
    <property type="evidence" value="ECO:0007669"/>
    <property type="project" value="InterPro"/>
</dbReference>
<dbReference type="InterPro" id="IPR003593">
    <property type="entry name" value="AAA+_ATPase"/>
</dbReference>
<dbReference type="RefSeq" id="WP_062075175.1">
    <property type="nucleotide sequence ID" value="NZ_BBRC01000006.1"/>
</dbReference>
<dbReference type="Pfam" id="PF00005">
    <property type="entry name" value="ABC_tran"/>
    <property type="match status" value="1"/>
</dbReference>
<dbReference type="PROSITE" id="PS00211">
    <property type="entry name" value="ABC_TRANSPORTER_1"/>
    <property type="match status" value="1"/>
</dbReference>
<dbReference type="EMBL" id="JACBZO010000001">
    <property type="protein sequence ID" value="NYI42718.1"/>
    <property type="molecule type" value="Genomic_DNA"/>
</dbReference>
<dbReference type="AlphaFoldDB" id="A0A7Z0CLA6"/>
<dbReference type="InterPro" id="IPR027417">
    <property type="entry name" value="P-loop_NTPase"/>
</dbReference>
<organism evidence="5 6">
    <name type="scientific">Demequina lutea</name>
    <dbReference type="NCBI Taxonomy" id="431489"/>
    <lineage>
        <taxon>Bacteria</taxon>
        <taxon>Bacillati</taxon>
        <taxon>Actinomycetota</taxon>
        <taxon>Actinomycetes</taxon>
        <taxon>Micrococcales</taxon>
        <taxon>Demequinaceae</taxon>
        <taxon>Demequina</taxon>
    </lineage>
</organism>
<dbReference type="InterPro" id="IPR003439">
    <property type="entry name" value="ABC_transporter-like_ATP-bd"/>
</dbReference>
<name>A0A7Z0CLA6_9MICO</name>
<evidence type="ECO:0000259" key="4">
    <source>
        <dbReference type="PROSITE" id="PS50893"/>
    </source>
</evidence>
<keyword evidence="1" id="KW-0813">Transport</keyword>
<dbReference type="GO" id="GO:0005524">
    <property type="term" value="F:ATP binding"/>
    <property type="evidence" value="ECO:0007669"/>
    <property type="project" value="UniProtKB-KW"/>
</dbReference>
<protein>
    <submittedName>
        <fullName evidence="5">NitT/TauT family transport system ATP-binding protein</fullName>
    </submittedName>
</protein>
<dbReference type="Proteomes" id="UP000547973">
    <property type="component" value="Unassembled WGS sequence"/>
</dbReference>
<dbReference type="PANTHER" id="PTHR42788:SF13">
    <property type="entry name" value="ALIPHATIC SULFONATES IMPORT ATP-BINDING PROTEIN SSUB"/>
    <property type="match status" value="1"/>
</dbReference>
<dbReference type="Gene3D" id="3.40.50.300">
    <property type="entry name" value="P-loop containing nucleotide triphosphate hydrolases"/>
    <property type="match status" value="1"/>
</dbReference>
<dbReference type="PANTHER" id="PTHR42788">
    <property type="entry name" value="TAURINE IMPORT ATP-BINDING PROTEIN-RELATED"/>
    <property type="match status" value="1"/>
</dbReference>
<dbReference type="InterPro" id="IPR050166">
    <property type="entry name" value="ABC_transporter_ATP-bind"/>
</dbReference>
<keyword evidence="2" id="KW-0547">Nucleotide-binding</keyword>
<comment type="caution">
    <text evidence="5">The sequence shown here is derived from an EMBL/GenBank/DDBJ whole genome shotgun (WGS) entry which is preliminary data.</text>
</comment>
<evidence type="ECO:0000256" key="3">
    <source>
        <dbReference type="ARBA" id="ARBA00022840"/>
    </source>
</evidence>
<dbReference type="SUPFAM" id="SSF52540">
    <property type="entry name" value="P-loop containing nucleoside triphosphate hydrolases"/>
    <property type="match status" value="1"/>
</dbReference>
<keyword evidence="6" id="KW-1185">Reference proteome</keyword>
<keyword evidence="3 5" id="KW-0067">ATP-binding</keyword>
<gene>
    <name evidence="5" type="ORF">BKA03_002837</name>
</gene>
<evidence type="ECO:0000256" key="2">
    <source>
        <dbReference type="ARBA" id="ARBA00022741"/>
    </source>
</evidence>
<sequence length="210" mass="22379">MSSKTPAPVTLHAVTKRYGDLVVLDGLGLVLEPGRVTALTGPNGVGKTTVGRLLLGLETPDAGSVTGAQDLRRSAVFQEDRLCAHLDAIANVRLVLDRERRSGSTARATAEDELARVGLEGEDASKPVRDLSGGQRRRVAIARAMAAPSDLVVLDEPFTGLDAETKPAVMAYVRERIAGRTAVLITHDPAEVEFFKARVVRLRRGPGLVV</sequence>
<reference evidence="5 6" key="1">
    <citation type="submission" date="2020-07" db="EMBL/GenBank/DDBJ databases">
        <title>Sequencing the genomes of 1000 actinobacteria strains.</title>
        <authorList>
            <person name="Klenk H.-P."/>
        </authorList>
    </citation>
    <scope>NUCLEOTIDE SEQUENCE [LARGE SCALE GENOMIC DNA]</scope>
    <source>
        <strain evidence="5 6">DSM 19970</strain>
    </source>
</reference>
<evidence type="ECO:0000313" key="6">
    <source>
        <dbReference type="Proteomes" id="UP000547973"/>
    </source>
</evidence>